<name>A0A3D2SKX8_9GAMM</name>
<protein>
    <submittedName>
        <fullName evidence="2">Peptide transporter</fullName>
    </submittedName>
</protein>
<dbReference type="Proteomes" id="UP000263596">
    <property type="component" value="Unassembled WGS sequence"/>
</dbReference>
<keyword evidence="1" id="KW-0472">Membrane</keyword>
<feature type="transmembrane region" description="Helical" evidence="1">
    <location>
        <begin position="60"/>
        <end position="79"/>
    </location>
</feature>
<accession>A0A3D2SKX8</accession>
<reference evidence="2 3" key="1">
    <citation type="journal article" date="2018" name="Nat. Biotechnol.">
        <title>A standardized bacterial taxonomy based on genome phylogeny substantially revises the tree of life.</title>
        <authorList>
            <person name="Parks D.H."/>
            <person name="Chuvochina M."/>
            <person name="Waite D.W."/>
            <person name="Rinke C."/>
            <person name="Skarshewski A."/>
            <person name="Chaumeil P.A."/>
            <person name="Hugenholtz P."/>
        </authorList>
    </citation>
    <scope>NUCLEOTIDE SEQUENCE [LARGE SCALE GENOMIC DNA]</scope>
    <source>
        <strain evidence="2">UBA9669</strain>
    </source>
</reference>
<dbReference type="Pfam" id="PF05992">
    <property type="entry name" value="SbmA_BacA"/>
    <property type="match status" value="1"/>
</dbReference>
<proteinExistence type="predicted"/>
<feature type="transmembrane region" description="Helical" evidence="1">
    <location>
        <begin position="137"/>
        <end position="157"/>
    </location>
</feature>
<feature type="transmembrane region" description="Helical" evidence="1">
    <location>
        <begin position="91"/>
        <end position="117"/>
    </location>
</feature>
<sequence length="160" mass="18804">MFKSFFPKPKWFFLSLIFWFIINIVLWYSGGKEWGEFLGFPKGYADAELPVGVSRFWSPAFLWFYLWFFVATAIFALFWKKVSDNPWQRWSVWGSAFILFNIWFGVQVSVAVNAWYVPFWDLIQSMLTNGGGNIMDLYKETMVFLYIAMVGVTLAVINAF</sequence>
<gene>
    <name evidence="2" type="ORF">DHW29_05555</name>
</gene>
<evidence type="ECO:0000313" key="3">
    <source>
        <dbReference type="Proteomes" id="UP000263596"/>
    </source>
</evidence>
<dbReference type="GO" id="GO:0016020">
    <property type="term" value="C:membrane"/>
    <property type="evidence" value="ECO:0007669"/>
    <property type="project" value="InterPro"/>
</dbReference>
<dbReference type="GO" id="GO:0015833">
    <property type="term" value="P:peptide transport"/>
    <property type="evidence" value="ECO:0007669"/>
    <property type="project" value="InterPro"/>
</dbReference>
<organism evidence="2 3">
    <name type="scientific">Acinetobacter ursingii</name>
    <dbReference type="NCBI Taxonomy" id="108980"/>
    <lineage>
        <taxon>Bacteria</taxon>
        <taxon>Pseudomonadati</taxon>
        <taxon>Pseudomonadota</taxon>
        <taxon>Gammaproteobacteria</taxon>
        <taxon>Moraxellales</taxon>
        <taxon>Moraxellaceae</taxon>
        <taxon>Acinetobacter</taxon>
    </lineage>
</organism>
<feature type="transmembrane region" description="Helical" evidence="1">
    <location>
        <begin position="12"/>
        <end position="30"/>
    </location>
</feature>
<dbReference type="EMBL" id="DPVE01000106">
    <property type="protein sequence ID" value="HCK29693.1"/>
    <property type="molecule type" value="Genomic_DNA"/>
</dbReference>
<feature type="non-terminal residue" evidence="2">
    <location>
        <position position="160"/>
    </location>
</feature>
<evidence type="ECO:0000256" key="1">
    <source>
        <dbReference type="SAM" id="Phobius"/>
    </source>
</evidence>
<keyword evidence="1" id="KW-1133">Transmembrane helix</keyword>
<keyword evidence="1" id="KW-0812">Transmembrane</keyword>
<comment type="caution">
    <text evidence="2">The sequence shown here is derived from an EMBL/GenBank/DDBJ whole genome shotgun (WGS) entry which is preliminary data.</text>
</comment>
<dbReference type="AlphaFoldDB" id="A0A3D2SKX8"/>
<evidence type="ECO:0000313" key="2">
    <source>
        <dbReference type="EMBL" id="HCK29693.1"/>
    </source>
</evidence>
<dbReference type="GO" id="GO:1904680">
    <property type="term" value="F:peptide transmembrane transporter activity"/>
    <property type="evidence" value="ECO:0007669"/>
    <property type="project" value="InterPro"/>
</dbReference>
<dbReference type="InterPro" id="IPR009248">
    <property type="entry name" value="SbmA_BacA"/>
</dbReference>